<dbReference type="SUPFAM" id="SSF48403">
    <property type="entry name" value="Ankyrin repeat"/>
    <property type="match status" value="1"/>
</dbReference>
<dbReference type="SMART" id="SM00248">
    <property type="entry name" value="ANK"/>
    <property type="match status" value="3"/>
</dbReference>
<name>A0A8J2MFL4_9BILA</name>
<organism evidence="2 3">
    <name type="scientific">Cercopithifilaria johnstoni</name>
    <dbReference type="NCBI Taxonomy" id="2874296"/>
    <lineage>
        <taxon>Eukaryota</taxon>
        <taxon>Metazoa</taxon>
        <taxon>Ecdysozoa</taxon>
        <taxon>Nematoda</taxon>
        <taxon>Chromadorea</taxon>
        <taxon>Rhabditida</taxon>
        <taxon>Spirurina</taxon>
        <taxon>Spiruromorpha</taxon>
        <taxon>Filarioidea</taxon>
        <taxon>Onchocercidae</taxon>
        <taxon>Cercopithifilaria</taxon>
    </lineage>
</organism>
<dbReference type="PROSITE" id="PS50088">
    <property type="entry name" value="ANK_REPEAT"/>
    <property type="match status" value="1"/>
</dbReference>
<accession>A0A8J2MFL4</accession>
<evidence type="ECO:0000313" key="3">
    <source>
        <dbReference type="Proteomes" id="UP000746747"/>
    </source>
</evidence>
<dbReference type="InterPro" id="IPR051616">
    <property type="entry name" value="Cul2-RING_E3_ligase_SR"/>
</dbReference>
<dbReference type="PANTHER" id="PTHR46224">
    <property type="entry name" value="ANKYRIN REPEAT FAMILY PROTEIN"/>
    <property type="match status" value="1"/>
</dbReference>
<protein>
    <recommendedName>
        <fullName evidence="4">Ankyrin repeat protein</fullName>
    </recommendedName>
</protein>
<comment type="caution">
    <text evidence="2">The sequence shown here is derived from an EMBL/GenBank/DDBJ whole genome shotgun (WGS) entry which is preliminary data.</text>
</comment>
<dbReference type="AlphaFoldDB" id="A0A8J2MFL4"/>
<reference evidence="2" key="1">
    <citation type="submission" date="2021-09" db="EMBL/GenBank/DDBJ databases">
        <authorList>
            <consortium name="Pathogen Informatics"/>
        </authorList>
    </citation>
    <scope>NUCLEOTIDE SEQUENCE</scope>
</reference>
<feature type="repeat" description="ANK" evidence="1">
    <location>
        <begin position="54"/>
        <end position="92"/>
    </location>
</feature>
<dbReference type="EMBL" id="CAKAEH010001848">
    <property type="protein sequence ID" value="CAG9539818.1"/>
    <property type="molecule type" value="Genomic_DNA"/>
</dbReference>
<keyword evidence="1" id="KW-0040">ANK repeat</keyword>
<dbReference type="OrthoDB" id="366390at2759"/>
<dbReference type="InterPro" id="IPR036770">
    <property type="entry name" value="Ankyrin_rpt-contain_sf"/>
</dbReference>
<dbReference type="Proteomes" id="UP000746747">
    <property type="component" value="Unassembled WGS sequence"/>
</dbReference>
<dbReference type="InterPro" id="IPR002110">
    <property type="entry name" value="Ankyrin_rpt"/>
</dbReference>
<gene>
    <name evidence="2" type="ORF">CJOHNSTONI_LOCUS9385</name>
</gene>
<proteinExistence type="predicted"/>
<evidence type="ECO:0000313" key="2">
    <source>
        <dbReference type="EMBL" id="CAG9539818.1"/>
    </source>
</evidence>
<keyword evidence="3" id="KW-1185">Reference proteome</keyword>
<dbReference type="Gene3D" id="1.25.40.20">
    <property type="entry name" value="Ankyrin repeat-containing domain"/>
    <property type="match status" value="1"/>
</dbReference>
<evidence type="ECO:0000256" key="1">
    <source>
        <dbReference type="PROSITE-ProRule" id="PRU00023"/>
    </source>
</evidence>
<sequence length="147" mass="17059">MSVRASVSDMSQLSITDKSIAWSPLHQAVHYLSLTDCKILIETEKYDVNLRISDGRTPLMLLCNDQSKNYDKICELAKYLFRMGADPNIEDKKRNKPLQRAVKSRNYLLIKLLIECGANEIDLSDEAEWLLYEATKRKELVKLFDRF</sequence>
<dbReference type="Pfam" id="PF00023">
    <property type="entry name" value="Ank"/>
    <property type="match status" value="1"/>
</dbReference>
<evidence type="ECO:0008006" key="4">
    <source>
        <dbReference type="Google" id="ProtNLM"/>
    </source>
</evidence>